<dbReference type="PANTHER" id="PTHR22642">
    <property type="entry name" value="IMIDAZOLONEPROPIONASE"/>
    <property type="match status" value="1"/>
</dbReference>
<dbReference type="Pfam" id="PF07969">
    <property type="entry name" value="Amidohydro_3"/>
    <property type="match status" value="1"/>
</dbReference>
<evidence type="ECO:0000313" key="3">
    <source>
        <dbReference type="Proteomes" id="UP000298358"/>
    </source>
</evidence>
<feature type="domain" description="Amidohydrolase 3" evidence="1">
    <location>
        <begin position="59"/>
        <end position="502"/>
    </location>
</feature>
<dbReference type="InterPro" id="IPR013108">
    <property type="entry name" value="Amidohydro_3"/>
</dbReference>
<protein>
    <submittedName>
        <fullName evidence="2">Metal-dependent hydrolase</fullName>
    </submittedName>
</protein>
<comment type="caution">
    <text evidence="2">The sequence shown here is derived from an EMBL/GenBank/DDBJ whole genome shotgun (WGS) entry which is preliminary data.</text>
</comment>
<dbReference type="RefSeq" id="WP_135112172.1">
    <property type="nucleotide sequence ID" value="NZ_JADGLL010000001.1"/>
</dbReference>
<name>A0A4Y9G1P7_9MICO</name>
<reference evidence="2 3" key="1">
    <citation type="submission" date="2019-03" db="EMBL/GenBank/DDBJ databases">
        <title>Diversity of the mouse oral microbiome.</title>
        <authorList>
            <person name="Joseph S."/>
            <person name="Aduse-Opoku J."/>
            <person name="Curtis M."/>
            <person name="Wade W."/>
            <person name="Hashim A."/>
        </authorList>
    </citation>
    <scope>NUCLEOTIDE SEQUENCE [LARGE SCALE GENOMIC DNA]</scope>
    <source>
        <strain evidence="2 3">P1012</strain>
    </source>
</reference>
<dbReference type="Gene3D" id="2.30.40.10">
    <property type="entry name" value="Urease, subunit C, domain 1"/>
    <property type="match status" value="1"/>
</dbReference>
<keyword evidence="3" id="KW-1185">Reference proteome</keyword>
<evidence type="ECO:0000259" key="1">
    <source>
        <dbReference type="Pfam" id="PF07969"/>
    </source>
</evidence>
<proteinExistence type="predicted"/>
<dbReference type="GO" id="GO:0016810">
    <property type="term" value="F:hydrolase activity, acting on carbon-nitrogen (but not peptide) bonds"/>
    <property type="evidence" value="ECO:0007669"/>
    <property type="project" value="InterPro"/>
</dbReference>
<evidence type="ECO:0000313" key="2">
    <source>
        <dbReference type="EMBL" id="TFU34670.1"/>
    </source>
</evidence>
<organism evidence="2 3">
    <name type="scientific">Microbacterium paludicola</name>
    <dbReference type="NCBI Taxonomy" id="300019"/>
    <lineage>
        <taxon>Bacteria</taxon>
        <taxon>Bacillati</taxon>
        <taxon>Actinomycetota</taxon>
        <taxon>Actinomycetes</taxon>
        <taxon>Micrococcales</taxon>
        <taxon>Microbacteriaceae</taxon>
        <taxon>Microbacterium</taxon>
    </lineage>
</organism>
<accession>A0A4Y9G1P7</accession>
<dbReference type="Gene3D" id="3.20.20.140">
    <property type="entry name" value="Metal-dependent hydrolases"/>
    <property type="match status" value="1"/>
</dbReference>
<dbReference type="PANTHER" id="PTHR22642:SF2">
    <property type="entry name" value="PROTEIN LONG AFTER FAR-RED 3"/>
    <property type="match status" value="1"/>
</dbReference>
<dbReference type="EMBL" id="SPQB01000001">
    <property type="protein sequence ID" value="TFU34670.1"/>
    <property type="molecule type" value="Genomic_DNA"/>
</dbReference>
<gene>
    <name evidence="2" type="ORF">E4U02_00775</name>
</gene>
<dbReference type="Gene3D" id="3.10.310.70">
    <property type="match status" value="1"/>
</dbReference>
<dbReference type="Proteomes" id="UP000298358">
    <property type="component" value="Unassembled WGS sequence"/>
</dbReference>
<dbReference type="SUPFAM" id="SSF51556">
    <property type="entry name" value="Metallo-dependent hydrolases"/>
    <property type="match status" value="1"/>
</dbReference>
<dbReference type="AlphaFoldDB" id="A0A4Y9G1P7"/>
<dbReference type="OrthoDB" id="3238066at2"/>
<dbReference type="InterPro" id="IPR011059">
    <property type="entry name" value="Metal-dep_hydrolase_composite"/>
</dbReference>
<dbReference type="SUPFAM" id="SSF51338">
    <property type="entry name" value="Composite domain of metallo-dependent hydrolases"/>
    <property type="match status" value="1"/>
</dbReference>
<sequence>MTARGTRVDVIADARITGEGRELLPFAGVDDDALYDVILADGLIADIAPAGALPRRGSVLNAEGGWLIPGLWDHHVHMLQWALGVERFSVREAQTAADTAALAARAPVRSDGRRIAVDMRDALWADPATVALLDAATGDVPTYILNLDLHSAWLNSAALRREGFAPDASGFVREDDAFAVARILNDVPVADADAAVGRAALAAAARGVVGCVDLDMTWNEEPWQRRVAGGFDSLRVDFGIYPQHLERAIGLGLQSGDPLRDADTELVRVGPLKVITDGSLGTRTAACSHGYGDDPHNHGMLTVSPEVLVELMTAATAAGIGCAIHAIGDLANSHALDAFASTGAVGRIEHAQLVRHADLARFARLGVGASVQPEHAIDDRELTETLWASQTALAFPLRSLRDAGANILLGSDAPVAPLDPWVSMAAAVFRTHDDRPAWRPEERLDAETALAASTYGGSRHSARIEPGALADLAIVADDPLTAGEERLRTMPVHATMIGGRLTHVA</sequence>
<dbReference type="InterPro" id="IPR032466">
    <property type="entry name" value="Metal_Hydrolase"/>
</dbReference>
<keyword evidence="2" id="KW-0378">Hydrolase</keyword>